<comment type="caution">
    <text evidence="1">The sequence shown here is derived from an EMBL/GenBank/DDBJ whole genome shotgun (WGS) entry which is preliminary data.</text>
</comment>
<dbReference type="EMBL" id="CM044706">
    <property type="protein sequence ID" value="KAI5657517.1"/>
    <property type="molecule type" value="Genomic_DNA"/>
</dbReference>
<dbReference type="Proteomes" id="UP001060085">
    <property type="component" value="Linkage Group LG06"/>
</dbReference>
<reference evidence="2" key="1">
    <citation type="journal article" date="2023" name="Nat. Plants">
        <title>Single-cell RNA sequencing provides a high-resolution roadmap for understanding the multicellular compartmentation of specialized metabolism.</title>
        <authorList>
            <person name="Sun S."/>
            <person name="Shen X."/>
            <person name="Li Y."/>
            <person name="Li Y."/>
            <person name="Wang S."/>
            <person name="Li R."/>
            <person name="Zhang H."/>
            <person name="Shen G."/>
            <person name="Guo B."/>
            <person name="Wei J."/>
            <person name="Xu J."/>
            <person name="St-Pierre B."/>
            <person name="Chen S."/>
            <person name="Sun C."/>
        </authorList>
    </citation>
    <scope>NUCLEOTIDE SEQUENCE [LARGE SCALE GENOMIC DNA]</scope>
</reference>
<gene>
    <name evidence="1" type="ORF">M9H77_26310</name>
</gene>
<proteinExistence type="predicted"/>
<protein>
    <submittedName>
        <fullName evidence="1">Uncharacterized protein</fullName>
    </submittedName>
</protein>
<evidence type="ECO:0000313" key="2">
    <source>
        <dbReference type="Proteomes" id="UP001060085"/>
    </source>
</evidence>
<keyword evidence="2" id="KW-1185">Reference proteome</keyword>
<evidence type="ECO:0000313" key="1">
    <source>
        <dbReference type="EMBL" id="KAI5657517.1"/>
    </source>
</evidence>
<sequence>MFSFLYTKSRNATFLSVISISPLCFCNWPASVLEAIHQLNVCTNVKIRFTLFIWEEGHMMMYNYSLPPINKCSPVSSEDSEEATAESMAYSYRYGFSGFAARLTKSQARKINYLKSLTSCPIVYTRSWDYLGVSLNSPYGLFHDSKMGNDDNLGPTPKRWKGICQSGVAFTSTNCNNKLIGAHYFFKGVEAEYGPIDATKDYLSPRDKYGPGTHTSSTAGTTSIMKN</sequence>
<accession>A0ACC0AAN6</accession>
<organism evidence="1 2">
    <name type="scientific">Catharanthus roseus</name>
    <name type="common">Madagascar periwinkle</name>
    <name type="synonym">Vinca rosea</name>
    <dbReference type="NCBI Taxonomy" id="4058"/>
    <lineage>
        <taxon>Eukaryota</taxon>
        <taxon>Viridiplantae</taxon>
        <taxon>Streptophyta</taxon>
        <taxon>Embryophyta</taxon>
        <taxon>Tracheophyta</taxon>
        <taxon>Spermatophyta</taxon>
        <taxon>Magnoliopsida</taxon>
        <taxon>eudicotyledons</taxon>
        <taxon>Gunneridae</taxon>
        <taxon>Pentapetalae</taxon>
        <taxon>asterids</taxon>
        <taxon>lamiids</taxon>
        <taxon>Gentianales</taxon>
        <taxon>Apocynaceae</taxon>
        <taxon>Rauvolfioideae</taxon>
        <taxon>Vinceae</taxon>
        <taxon>Catharanthinae</taxon>
        <taxon>Catharanthus</taxon>
    </lineage>
</organism>
<name>A0ACC0AAN6_CATRO</name>